<keyword evidence="2" id="KW-1185">Reference proteome</keyword>
<sequence>MSFPLNLSKIEVLMSSILDGTRLTYSKVKKCGKCDGDAVAVVVAAAAATKGYVWYRVGPEEAEEHVLHRPGFLRQFPLYSTVVVVVSVSPHTKPAFPFSPVCFSPPAPVAAAVEEEEDDDDDDVDDEAPGTVNMCFVVGFKN</sequence>
<evidence type="ECO:0000313" key="2">
    <source>
        <dbReference type="Proteomes" id="UP001359485"/>
    </source>
</evidence>
<dbReference type="EMBL" id="JAWJWF010000002">
    <property type="protein sequence ID" value="KAK6637439.1"/>
    <property type="molecule type" value="Genomic_DNA"/>
</dbReference>
<dbReference type="Proteomes" id="UP001359485">
    <property type="component" value="Unassembled WGS sequence"/>
</dbReference>
<gene>
    <name evidence="1" type="ORF">RUM44_007856</name>
</gene>
<protein>
    <submittedName>
        <fullName evidence="1">Uncharacterized protein</fullName>
    </submittedName>
</protein>
<evidence type="ECO:0000313" key="1">
    <source>
        <dbReference type="EMBL" id="KAK6637439.1"/>
    </source>
</evidence>
<accession>A0ABR1BAQ1</accession>
<name>A0ABR1BAQ1_POLSC</name>
<proteinExistence type="predicted"/>
<organism evidence="1 2">
    <name type="scientific">Polyplax serrata</name>
    <name type="common">Common mouse louse</name>
    <dbReference type="NCBI Taxonomy" id="468196"/>
    <lineage>
        <taxon>Eukaryota</taxon>
        <taxon>Metazoa</taxon>
        <taxon>Ecdysozoa</taxon>
        <taxon>Arthropoda</taxon>
        <taxon>Hexapoda</taxon>
        <taxon>Insecta</taxon>
        <taxon>Pterygota</taxon>
        <taxon>Neoptera</taxon>
        <taxon>Paraneoptera</taxon>
        <taxon>Psocodea</taxon>
        <taxon>Troctomorpha</taxon>
        <taxon>Phthiraptera</taxon>
        <taxon>Anoplura</taxon>
        <taxon>Polyplacidae</taxon>
        <taxon>Polyplax</taxon>
    </lineage>
</organism>
<comment type="caution">
    <text evidence="1">The sequence shown here is derived from an EMBL/GenBank/DDBJ whole genome shotgun (WGS) entry which is preliminary data.</text>
</comment>
<reference evidence="1 2" key="1">
    <citation type="submission" date="2023-09" db="EMBL/GenBank/DDBJ databases">
        <title>Genomes of two closely related lineages of the louse Polyplax serrata with different host specificities.</title>
        <authorList>
            <person name="Martinu J."/>
            <person name="Tarabai H."/>
            <person name="Stefka J."/>
            <person name="Hypsa V."/>
        </authorList>
    </citation>
    <scope>NUCLEOTIDE SEQUENCE [LARGE SCALE GENOMIC DNA]</scope>
    <source>
        <strain evidence="1">98ZLc_SE</strain>
    </source>
</reference>